<evidence type="ECO:0000313" key="5">
    <source>
        <dbReference type="Proteomes" id="UP000005615"/>
    </source>
</evidence>
<evidence type="ECO:0000313" key="4">
    <source>
        <dbReference type="EMBL" id="EGG30473.1"/>
    </source>
</evidence>
<comment type="similarity">
    <text evidence="1">Belongs to the metallo-dependent hydrolases superfamily. TatD-type hydrolase family.</text>
</comment>
<dbReference type="FunFam" id="3.20.20.140:FF:000005">
    <property type="entry name" value="TatD family hydrolase"/>
    <property type="match status" value="1"/>
</dbReference>
<keyword evidence="5" id="KW-1185">Reference proteome</keyword>
<evidence type="ECO:0000256" key="1">
    <source>
        <dbReference type="ARBA" id="ARBA00009275"/>
    </source>
</evidence>
<dbReference type="NCBIfam" id="TIGR00010">
    <property type="entry name" value="YchF/TatD family DNA exonuclease"/>
    <property type="match status" value="1"/>
</dbReference>
<dbReference type="CDD" id="cd01310">
    <property type="entry name" value="TatD_DNAse"/>
    <property type="match status" value="1"/>
</dbReference>
<keyword evidence="2" id="KW-0479">Metal-binding</keyword>
<protein>
    <submittedName>
        <fullName evidence="4">Putative deoxyribonuclease YcfH</fullName>
    </submittedName>
</protein>
<dbReference type="Proteomes" id="UP000005615">
    <property type="component" value="Unassembled WGS sequence"/>
</dbReference>
<dbReference type="InterPro" id="IPR032466">
    <property type="entry name" value="Metal_Hydrolase"/>
</dbReference>
<dbReference type="InterPro" id="IPR015991">
    <property type="entry name" value="TatD/YcfH-like"/>
</dbReference>
<organism evidence="4 5">
    <name type="scientific">Aequoribacter fuscus</name>
    <dbReference type="NCBI Taxonomy" id="2518989"/>
    <lineage>
        <taxon>Bacteria</taxon>
        <taxon>Pseudomonadati</taxon>
        <taxon>Pseudomonadota</taxon>
        <taxon>Gammaproteobacteria</taxon>
        <taxon>Cellvibrionales</taxon>
        <taxon>Halieaceae</taxon>
        <taxon>Aequoribacter</taxon>
    </lineage>
</organism>
<dbReference type="Gene3D" id="3.20.20.140">
    <property type="entry name" value="Metal-dependent hydrolases"/>
    <property type="match status" value="1"/>
</dbReference>
<dbReference type="GO" id="GO:0046872">
    <property type="term" value="F:metal ion binding"/>
    <property type="evidence" value="ECO:0007669"/>
    <property type="project" value="UniProtKB-KW"/>
</dbReference>
<dbReference type="PANTHER" id="PTHR46124:SF2">
    <property type="entry name" value="D-AMINOACYL-TRNA DEACYLASE"/>
    <property type="match status" value="1"/>
</dbReference>
<dbReference type="EMBL" id="AEIG01000014">
    <property type="protein sequence ID" value="EGG30473.1"/>
    <property type="molecule type" value="Genomic_DNA"/>
</dbReference>
<dbReference type="STRING" id="2518989.IMCC3088_450"/>
<reference evidence="4 5" key="1">
    <citation type="journal article" date="2011" name="J. Bacteriol.">
        <title>Genome sequence of strain IMCC3088, a proteorhodopsin-containing marine bacterium belonging to the OM60/NOR5 clade.</title>
        <authorList>
            <person name="Jang Y."/>
            <person name="Oh H.M."/>
            <person name="Kang I."/>
            <person name="Lee K."/>
            <person name="Yang S.J."/>
            <person name="Cho J.C."/>
        </authorList>
    </citation>
    <scope>NUCLEOTIDE SEQUENCE [LARGE SCALE GENOMIC DNA]</scope>
    <source>
        <strain evidence="4 5">IMCC3088</strain>
    </source>
</reference>
<dbReference type="PIRSF" id="PIRSF005902">
    <property type="entry name" value="DNase_TatD"/>
    <property type="match status" value="1"/>
</dbReference>
<evidence type="ECO:0000256" key="3">
    <source>
        <dbReference type="ARBA" id="ARBA00022801"/>
    </source>
</evidence>
<dbReference type="GO" id="GO:0016788">
    <property type="term" value="F:hydrolase activity, acting on ester bonds"/>
    <property type="evidence" value="ECO:0007669"/>
    <property type="project" value="InterPro"/>
</dbReference>
<gene>
    <name evidence="4" type="ORF">IMCC3088_450</name>
</gene>
<dbReference type="eggNOG" id="COG0084">
    <property type="taxonomic scope" value="Bacteria"/>
</dbReference>
<dbReference type="PANTHER" id="PTHR46124">
    <property type="entry name" value="D-AMINOACYL-TRNA DEACYLASE"/>
    <property type="match status" value="1"/>
</dbReference>
<dbReference type="AlphaFoldDB" id="F3KZP4"/>
<dbReference type="InterPro" id="IPR001130">
    <property type="entry name" value="TatD-like"/>
</dbReference>
<dbReference type="OrthoDB" id="9810005at2"/>
<proteinExistence type="inferred from homology"/>
<evidence type="ECO:0000256" key="2">
    <source>
        <dbReference type="ARBA" id="ARBA00022723"/>
    </source>
</evidence>
<dbReference type="SUPFAM" id="SSF51556">
    <property type="entry name" value="Metallo-dependent hydrolases"/>
    <property type="match status" value="1"/>
</dbReference>
<sequence>MKIFDPDIVTLLPSFKTALIETHCHLDYLNDNDLDRALDLARSVGIDRVITIAVSPENLDTVLEIANSREQVWTTQGIHPHESNAYSDSVHSKIEEQCQHSKVVAIGEIGLDYYYDHSDRQAQIIAFERQLDIAISRDLPVVIHSRDADEDMLAILRERAPNLSQKGVIHSFTSGQALAEAALELGFYLGFNGITTFKNAHNVRAIVELTPVERIVLETDSPYLTPVPYRGKPNAPHLLGLIATQIAEIKDLPVETCLQTVRANSLRLFWNQ</sequence>
<dbReference type="RefSeq" id="WP_009574885.1">
    <property type="nucleotide sequence ID" value="NZ_AEIG01000014.1"/>
</dbReference>
<comment type="caution">
    <text evidence="4">The sequence shown here is derived from an EMBL/GenBank/DDBJ whole genome shotgun (WGS) entry which is preliminary data.</text>
</comment>
<dbReference type="GO" id="GO:0004536">
    <property type="term" value="F:DNA nuclease activity"/>
    <property type="evidence" value="ECO:0007669"/>
    <property type="project" value="InterPro"/>
</dbReference>
<dbReference type="PROSITE" id="PS01090">
    <property type="entry name" value="TATD_2"/>
    <property type="match status" value="1"/>
</dbReference>
<accession>F3KZP4</accession>
<dbReference type="InterPro" id="IPR018228">
    <property type="entry name" value="DNase_TatD-rel_CS"/>
</dbReference>
<dbReference type="Pfam" id="PF01026">
    <property type="entry name" value="TatD_DNase"/>
    <property type="match status" value="1"/>
</dbReference>
<name>F3KZP4_9GAMM</name>
<keyword evidence="3" id="KW-0378">Hydrolase</keyword>